<dbReference type="RefSeq" id="WP_011277308.1">
    <property type="nucleotide sequence ID" value="NZ_BHWZ01000001.1"/>
</dbReference>
<dbReference type="Pfam" id="PF00586">
    <property type="entry name" value="AIRS"/>
    <property type="match status" value="1"/>
</dbReference>
<dbReference type="InterPro" id="IPR036921">
    <property type="entry name" value="PurM-like_N_sf"/>
</dbReference>
<dbReference type="STRING" id="1435377.SUSAZ_02000"/>
<accession>A0A0U3GW27</accession>
<evidence type="ECO:0000259" key="3">
    <source>
        <dbReference type="Pfam" id="PF02769"/>
    </source>
</evidence>
<feature type="domain" description="PurM-like N-terminal" evidence="2">
    <location>
        <begin position="28"/>
        <end position="124"/>
    </location>
</feature>
<dbReference type="InterPro" id="IPR011854">
    <property type="entry name" value="HypE"/>
</dbReference>
<dbReference type="InterPro" id="IPR016188">
    <property type="entry name" value="PurM-like_N"/>
</dbReference>
<dbReference type="Proteomes" id="UP000060043">
    <property type="component" value="Chromosome"/>
</dbReference>
<dbReference type="SUPFAM" id="SSF55326">
    <property type="entry name" value="PurM N-terminal domain-like"/>
    <property type="match status" value="1"/>
</dbReference>
<dbReference type="EMBL" id="CP013695">
    <property type="protein sequence ID" value="ALU31967.1"/>
    <property type="molecule type" value="Genomic_DNA"/>
</dbReference>
<dbReference type="Pfam" id="PF02769">
    <property type="entry name" value="AIRS_C"/>
    <property type="match status" value="1"/>
</dbReference>
<evidence type="ECO:0000313" key="4">
    <source>
        <dbReference type="EMBL" id="ALU29238.1"/>
    </source>
</evidence>
<evidence type="ECO:0000259" key="2">
    <source>
        <dbReference type="Pfam" id="PF00586"/>
    </source>
</evidence>
<dbReference type="OMA" id="HAMHDPT"/>
<proteinExistence type="inferred from homology"/>
<organism evidence="4 7">
    <name type="scientific">Sulfolobus acidocaldarius</name>
    <dbReference type="NCBI Taxonomy" id="2285"/>
    <lineage>
        <taxon>Archaea</taxon>
        <taxon>Thermoproteota</taxon>
        <taxon>Thermoprotei</taxon>
        <taxon>Sulfolobales</taxon>
        <taxon>Sulfolobaceae</taxon>
        <taxon>Sulfolobus</taxon>
    </lineage>
</organism>
<dbReference type="GO" id="GO:0051604">
    <property type="term" value="P:protein maturation"/>
    <property type="evidence" value="ECO:0007669"/>
    <property type="project" value="TreeGrafter"/>
</dbReference>
<dbReference type="PANTHER" id="PTHR30303:SF4">
    <property type="entry name" value="HYDROGENASE EXPRESSION_FORMATION PROTEIN HYPE"/>
    <property type="match status" value="1"/>
</dbReference>
<evidence type="ECO:0000313" key="5">
    <source>
        <dbReference type="EMBL" id="ALU31967.1"/>
    </source>
</evidence>
<dbReference type="CDD" id="cd06061">
    <property type="entry name" value="PurM-like1"/>
    <property type="match status" value="1"/>
</dbReference>
<reference evidence="6 7" key="1">
    <citation type="submission" date="2015-12" db="EMBL/GenBank/DDBJ databases">
        <title>A stable core within a dynamic pangenome in Sulfolobus acidocaldarius.</title>
        <authorList>
            <person name="Anderson R."/>
            <person name="Kouris A."/>
            <person name="Seward C."/>
            <person name="Campbell K."/>
            <person name="Whitaker R."/>
        </authorList>
    </citation>
    <scope>NUCLEOTIDE SEQUENCE [LARGE SCALE GENOMIC DNA]</scope>
    <source>
        <strain evidence="4 7">GG12-C01-09</strain>
        <strain evidence="5 6">NG05B_CO5_07</strain>
    </source>
</reference>
<evidence type="ECO:0000313" key="6">
    <source>
        <dbReference type="Proteomes" id="UP000060043"/>
    </source>
</evidence>
<name>A0A0U3GW27_9CREN</name>
<dbReference type="Gene3D" id="3.30.1330.10">
    <property type="entry name" value="PurM-like, N-terminal domain"/>
    <property type="match status" value="1"/>
</dbReference>
<dbReference type="EMBL" id="CP013694">
    <property type="protein sequence ID" value="ALU29238.1"/>
    <property type="molecule type" value="Genomic_DNA"/>
</dbReference>
<sequence length="313" mass="34753">MRFGKLNPKAFLHRLPIGNCVVCPGIGEDDAYVKVEGEYLVIHSDPITETGKDAGYLSVVVACNDVNMKGVECKSIITTLLLHDEESLSPVIEGISEACNILKCKVVGGHTELTKGLDRDIVVTTAFSFSNHVLRLSDVRENDYIVLFGNPGIEGTWILANEYEDKLSRLGVSRNLIERAKRFKYLIPVQDKAMKVKDYAISMHDATEGGIYQALLEVAQATNLRVVVEKEKIPLLEETVEITKALNINPYTLISSGAFIVITRDYEKLTRLGGVLIGKLKRDTPALEVNGEVYTEDFEEELVRFEGYNNGGR</sequence>
<dbReference type="PANTHER" id="PTHR30303">
    <property type="entry name" value="HYDROGENASE ISOENZYMES FORMATION PROTEIN HYPE"/>
    <property type="match status" value="1"/>
</dbReference>
<dbReference type="AlphaFoldDB" id="A0A0U3GW27"/>
<dbReference type="OrthoDB" id="31494at2157"/>
<evidence type="ECO:0000256" key="1">
    <source>
        <dbReference type="ARBA" id="ARBA00006243"/>
    </source>
</evidence>
<dbReference type="PaxDb" id="1435377-SUSAZ_02000"/>
<evidence type="ECO:0000313" key="7">
    <source>
        <dbReference type="Proteomes" id="UP000065473"/>
    </source>
</evidence>
<dbReference type="Gene3D" id="3.90.650.10">
    <property type="entry name" value="PurM-like C-terminal domain"/>
    <property type="match status" value="1"/>
</dbReference>
<dbReference type="InterPro" id="IPR010918">
    <property type="entry name" value="PurM-like_C_dom"/>
</dbReference>
<protein>
    <submittedName>
        <fullName evidence="4">AIR synthase</fullName>
    </submittedName>
</protein>
<dbReference type="Proteomes" id="UP000065473">
    <property type="component" value="Chromosome"/>
</dbReference>
<dbReference type="GeneID" id="14550919"/>
<comment type="similarity">
    <text evidence="1">Belongs to the HypE family.</text>
</comment>
<gene>
    <name evidence="4" type="ORF">ATY89_04335</name>
    <name evidence="5" type="ORF">ATZ20_07360</name>
</gene>
<dbReference type="SUPFAM" id="SSF56042">
    <property type="entry name" value="PurM C-terminal domain-like"/>
    <property type="match status" value="1"/>
</dbReference>
<dbReference type="InterPro" id="IPR036676">
    <property type="entry name" value="PurM-like_C_sf"/>
</dbReference>
<feature type="domain" description="PurM-like C-terminal" evidence="3">
    <location>
        <begin position="141"/>
        <end position="264"/>
    </location>
</feature>